<dbReference type="CDD" id="cd13558">
    <property type="entry name" value="PBP2_SsuA_like_2"/>
    <property type="match status" value="1"/>
</dbReference>
<keyword evidence="5" id="KW-1185">Reference proteome</keyword>
<protein>
    <submittedName>
        <fullName evidence="4">ABC transporter substrate-binding protein</fullName>
    </submittedName>
</protein>
<evidence type="ECO:0000256" key="1">
    <source>
        <dbReference type="ARBA" id="ARBA00010742"/>
    </source>
</evidence>
<keyword evidence="2" id="KW-0732">Signal</keyword>
<evidence type="ECO:0000313" key="4">
    <source>
        <dbReference type="EMBL" id="GAA4750686.1"/>
    </source>
</evidence>
<sequence>MTPRSDLRRTKLTVLGAVLTSVLAFAGCGGDATGNEGAVDDNGKVDLSKVTLIVGDQKGGSKALLQAAGQLDDVDYEIEWKEFTSGPPLLEALNAGAIHVGGVGNTPPLFAAAAQSPIKIVQGATYGGTGDAIVVPSGSPIKDVSGLNGKTVAVAEGSSANYNLLAQLEEAGLKYSDVTVKNLQPGDALAAFDAGHVDAWAIWEPFTSQAEQEAGAKVIADGSELANGYVFQVASETGLEDPATKEALQDYLSRIARAQVWSQTHQEDWAKVWAQETGLSADITLAAVKKRKIQVVPIDQTVIDSEQEMADSFVANKLLPEEFDVAPFFIDDFNASTTGEQ</sequence>
<dbReference type="SMART" id="SM00062">
    <property type="entry name" value="PBPb"/>
    <property type="match status" value="1"/>
</dbReference>
<dbReference type="Proteomes" id="UP001499882">
    <property type="component" value="Unassembled WGS sequence"/>
</dbReference>
<dbReference type="Pfam" id="PF13379">
    <property type="entry name" value="NMT1_2"/>
    <property type="match status" value="1"/>
</dbReference>
<proteinExistence type="inferred from homology"/>
<dbReference type="PANTHER" id="PTHR30024:SF48">
    <property type="entry name" value="ABC TRANSPORTER SUBSTRATE-BINDING PROTEIN"/>
    <property type="match status" value="1"/>
</dbReference>
<dbReference type="SUPFAM" id="SSF53850">
    <property type="entry name" value="Periplasmic binding protein-like II"/>
    <property type="match status" value="1"/>
</dbReference>
<dbReference type="InterPro" id="IPR010067">
    <property type="entry name" value="ABC_SsuA_sub-bd"/>
</dbReference>
<feature type="domain" description="Solute-binding protein family 3/N-terminal" evidence="3">
    <location>
        <begin position="51"/>
        <end position="277"/>
    </location>
</feature>
<dbReference type="EMBL" id="BAABKN010000026">
    <property type="protein sequence ID" value="GAA4750686.1"/>
    <property type="molecule type" value="Genomic_DNA"/>
</dbReference>
<comment type="similarity">
    <text evidence="1">Belongs to the bacterial solute-binding protein SsuA/TauA family.</text>
</comment>
<evidence type="ECO:0000256" key="2">
    <source>
        <dbReference type="SAM" id="SignalP"/>
    </source>
</evidence>
<comment type="caution">
    <text evidence="4">The sequence shown here is derived from an EMBL/GenBank/DDBJ whole genome shotgun (WGS) entry which is preliminary data.</text>
</comment>
<evidence type="ECO:0000259" key="3">
    <source>
        <dbReference type="SMART" id="SM00062"/>
    </source>
</evidence>
<dbReference type="NCBIfam" id="TIGR01728">
    <property type="entry name" value="SsuA_fam"/>
    <property type="match status" value="1"/>
</dbReference>
<dbReference type="RefSeq" id="WP_345528712.1">
    <property type="nucleotide sequence ID" value="NZ_BAABKN010000026.1"/>
</dbReference>
<name>A0ABP8Z9P5_9ACTN</name>
<dbReference type="InterPro" id="IPR001638">
    <property type="entry name" value="Solute-binding_3/MltF_N"/>
</dbReference>
<evidence type="ECO:0000313" key="5">
    <source>
        <dbReference type="Proteomes" id="UP001499882"/>
    </source>
</evidence>
<dbReference type="PROSITE" id="PS51257">
    <property type="entry name" value="PROKAR_LIPOPROTEIN"/>
    <property type="match status" value="1"/>
</dbReference>
<feature type="chain" id="PRO_5047005658" evidence="2">
    <location>
        <begin position="27"/>
        <end position="341"/>
    </location>
</feature>
<accession>A0ABP8Z9P5</accession>
<reference evidence="5" key="1">
    <citation type="journal article" date="2019" name="Int. J. Syst. Evol. Microbiol.">
        <title>The Global Catalogue of Microorganisms (GCM) 10K type strain sequencing project: providing services to taxonomists for standard genome sequencing and annotation.</title>
        <authorList>
            <consortium name="The Broad Institute Genomics Platform"/>
            <consortium name="The Broad Institute Genome Sequencing Center for Infectious Disease"/>
            <person name="Wu L."/>
            <person name="Ma J."/>
        </authorList>
    </citation>
    <scope>NUCLEOTIDE SEQUENCE [LARGE SCALE GENOMIC DNA]</scope>
    <source>
        <strain evidence="5">JCM 18532</strain>
    </source>
</reference>
<gene>
    <name evidence="4" type="ORF">GCM10023350_39840</name>
</gene>
<feature type="signal peptide" evidence="2">
    <location>
        <begin position="1"/>
        <end position="26"/>
    </location>
</feature>
<dbReference type="PANTHER" id="PTHR30024">
    <property type="entry name" value="ALIPHATIC SULFONATES-BINDING PROTEIN-RELATED"/>
    <property type="match status" value="1"/>
</dbReference>
<dbReference type="Gene3D" id="3.40.190.10">
    <property type="entry name" value="Periplasmic binding protein-like II"/>
    <property type="match status" value="2"/>
</dbReference>
<organism evidence="4 5">
    <name type="scientific">Nocardioides endophyticus</name>
    <dbReference type="NCBI Taxonomy" id="1353775"/>
    <lineage>
        <taxon>Bacteria</taxon>
        <taxon>Bacillati</taxon>
        <taxon>Actinomycetota</taxon>
        <taxon>Actinomycetes</taxon>
        <taxon>Propionibacteriales</taxon>
        <taxon>Nocardioidaceae</taxon>
        <taxon>Nocardioides</taxon>
    </lineage>
</organism>